<dbReference type="InterPro" id="IPR018073">
    <property type="entry name" value="Prot_inh_cystat_CS"/>
</dbReference>
<dbReference type="Gene3D" id="3.10.450.10">
    <property type="match status" value="1"/>
</dbReference>
<dbReference type="EMBL" id="GIBP01011517">
    <property type="protein sequence ID" value="NDV40486.1"/>
    <property type="molecule type" value="Transcribed_RNA"/>
</dbReference>
<evidence type="ECO:0000313" key="7">
    <source>
        <dbReference type="EMBL" id="NDV40486.1"/>
    </source>
</evidence>
<comment type="similarity">
    <text evidence="2">Belongs to the cystatin family.</text>
</comment>
<protein>
    <recommendedName>
        <fullName evidence="6">Cystatin domain-containing protein</fullName>
    </recommendedName>
</protein>
<feature type="domain" description="Cystatin" evidence="6">
    <location>
        <begin position="11"/>
        <end position="64"/>
    </location>
</feature>
<reference evidence="7" key="1">
    <citation type="journal article" date="2020" name="J. Eukaryot. Microbiol.">
        <title>De novo Sequencing, Assembly and Annotation of the Transcriptome for the Free-Living Testate Amoeba Arcella intermedia.</title>
        <authorList>
            <person name="Ribeiro G.M."/>
            <person name="Porfirio-Sousa A.L."/>
            <person name="Maurer-Alcala X.X."/>
            <person name="Katz L.A."/>
            <person name="Lahr D.J.G."/>
        </authorList>
    </citation>
    <scope>NUCLEOTIDE SEQUENCE</scope>
</reference>
<dbReference type="AlphaFoldDB" id="A0A6B2LVB1"/>
<evidence type="ECO:0000259" key="6">
    <source>
        <dbReference type="Pfam" id="PF00031"/>
    </source>
</evidence>
<keyword evidence="5" id="KW-0789">Thiol protease inhibitor</keyword>
<keyword evidence="3" id="KW-0963">Cytoplasm</keyword>
<evidence type="ECO:0000256" key="4">
    <source>
        <dbReference type="ARBA" id="ARBA00022690"/>
    </source>
</evidence>
<organism evidence="7">
    <name type="scientific">Arcella intermedia</name>
    <dbReference type="NCBI Taxonomy" id="1963864"/>
    <lineage>
        <taxon>Eukaryota</taxon>
        <taxon>Amoebozoa</taxon>
        <taxon>Tubulinea</taxon>
        <taxon>Elardia</taxon>
        <taxon>Arcellinida</taxon>
        <taxon>Sphaerothecina</taxon>
        <taxon>Arcellidae</taxon>
        <taxon>Arcella</taxon>
    </lineage>
</organism>
<dbReference type="GO" id="GO:0005829">
    <property type="term" value="C:cytosol"/>
    <property type="evidence" value="ECO:0007669"/>
    <property type="project" value="TreeGrafter"/>
</dbReference>
<evidence type="ECO:0000256" key="1">
    <source>
        <dbReference type="ARBA" id="ARBA00004496"/>
    </source>
</evidence>
<accession>A0A6B2LVB1</accession>
<dbReference type="Pfam" id="PF00031">
    <property type="entry name" value="Cystatin"/>
    <property type="match status" value="1"/>
</dbReference>
<proteinExistence type="inferred from homology"/>
<dbReference type="SUPFAM" id="SSF54403">
    <property type="entry name" value="Cystatin/monellin"/>
    <property type="match status" value="1"/>
</dbReference>
<evidence type="ECO:0000256" key="2">
    <source>
        <dbReference type="ARBA" id="ARBA00009403"/>
    </source>
</evidence>
<dbReference type="FunFam" id="3.10.450.10:FF:000001">
    <property type="entry name" value="Cystatin-A"/>
    <property type="match status" value="1"/>
</dbReference>
<dbReference type="InterPro" id="IPR001713">
    <property type="entry name" value="Prot_inh_stefin"/>
</dbReference>
<dbReference type="PANTHER" id="PTHR11414:SF21">
    <property type="entry name" value="CYSTATIN 14A, TANDEM DUPLICATE 1-RELATED"/>
    <property type="match status" value="1"/>
</dbReference>
<dbReference type="PANTHER" id="PTHR11414">
    <property type="entry name" value="CYSTATIN FAMILY MEMBER"/>
    <property type="match status" value="1"/>
</dbReference>
<dbReference type="GO" id="GO:0004869">
    <property type="term" value="F:cysteine-type endopeptidase inhibitor activity"/>
    <property type="evidence" value="ECO:0007669"/>
    <property type="project" value="UniProtKB-KW"/>
</dbReference>
<evidence type="ECO:0000256" key="3">
    <source>
        <dbReference type="ARBA" id="ARBA00022490"/>
    </source>
</evidence>
<comment type="subcellular location">
    <subcellularLocation>
        <location evidence="1">Cytoplasm</location>
    </subcellularLocation>
</comment>
<dbReference type="InterPro" id="IPR046350">
    <property type="entry name" value="Cystatin_sf"/>
</dbReference>
<name>A0A6B2LVB1_9EUKA</name>
<sequence>MAGRVGGIGQEKDVDDTVRQLVSTVKGLVEAKTAVTYETFTPVKYASQVVAGTNFFVKIDVGGSYIHARIFRPLGNAAPSVHSVQTGKTLEEPINYF</sequence>
<keyword evidence="4" id="KW-0646">Protease inhibitor</keyword>
<dbReference type="PROSITE" id="PS00287">
    <property type="entry name" value="CYSTATIN"/>
    <property type="match status" value="1"/>
</dbReference>
<dbReference type="PRINTS" id="PR00295">
    <property type="entry name" value="STEFINA"/>
</dbReference>
<dbReference type="InterPro" id="IPR000010">
    <property type="entry name" value="Cystatin_dom"/>
</dbReference>
<evidence type="ECO:0000256" key="5">
    <source>
        <dbReference type="ARBA" id="ARBA00022704"/>
    </source>
</evidence>